<dbReference type="Proteomes" id="UP000198211">
    <property type="component" value="Unassembled WGS sequence"/>
</dbReference>
<name>A0A225WQ81_9STRA</name>
<evidence type="ECO:0000313" key="1">
    <source>
        <dbReference type="EMBL" id="OWZ19712.1"/>
    </source>
</evidence>
<keyword evidence="2" id="KW-1185">Reference proteome</keyword>
<accession>A0A225WQ81</accession>
<protein>
    <submittedName>
        <fullName evidence="1">Uncharacterized protein</fullName>
    </submittedName>
</protein>
<reference evidence="2" key="1">
    <citation type="submission" date="2017-03" db="EMBL/GenBank/DDBJ databases">
        <title>Phytopthora megakarya and P. palmivora, two closely related causual agents of cacao black pod achieved similar genome size and gene model numbers by different mechanisms.</title>
        <authorList>
            <person name="Ali S."/>
            <person name="Shao J."/>
            <person name="Larry D.J."/>
            <person name="Kronmiller B."/>
            <person name="Shen D."/>
            <person name="Strem M.D."/>
            <person name="Melnick R.L."/>
            <person name="Guiltinan M.J."/>
            <person name="Tyler B.M."/>
            <person name="Meinhardt L.W."/>
            <person name="Bailey B.A."/>
        </authorList>
    </citation>
    <scope>NUCLEOTIDE SEQUENCE [LARGE SCALE GENOMIC DNA]</scope>
    <source>
        <strain evidence="2">zdho120</strain>
    </source>
</reference>
<dbReference type="EMBL" id="NBNE01000410">
    <property type="protein sequence ID" value="OWZ19712.1"/>
    <property type="molecule type" value="Genomic_DNA"/>
</dbReference>
<sequence length="63" mass="7435">MKCVARITAYKTQHNDRLDKAIYVNMSSLRRFEDPVLLALVDIIVFWFKVKANHALIMEEDRP</sequence>
<comment type="caution">
    <text evidence="1">The sequence shown here is derived from an EMBL/GenBank/DDBJ whole genome shotgun (WGS) entry which is preliminary data.</text>
</comment>
<organism evidence="1 2">
    <name type="scientific">Phytophthora megakarya</name>
    <dbReference type="NCBI Taxonomy" id="4795"/>
    <lineage>
        <taxon>Eukaryota</taxon>
        <taxon>Sar</taxon>
        <taxon>Stramenopiles</taxon>
        <taxon>Oomycota</taxon>
        <taxon>Peronosporomycetes</taxon>
        <taxon>Peronosporales</taxon>
        <taxon>Peronosporaceae</taxon>
        <taxon>Phytophthora</taxon>
    </lineage>
</organism>
<evidence type="ECO:0000313" key="2">
    <source>
        <dbReference type="Proteomes" id="UP000198211"/>
    </source>
</evidence>
<gene>
    <name evidence="1" type="ORF">PHMEG_0006004</name>
</gene>
<dbReference type="AlphaFoldDB" id="A0A225WQ81"/>
<proteinExistence type="predicted"/>